<reference evidence="12" key="4">
    <citation type="submission" date="2025-09" db="UniProtKB">
        <authorList>
            <consortium name="Ensembl"/>
        </authorList>
    </citation>
    <scope>IDENTIFICATION</scope>
</reference>
<dbReference type="HOGENOM" id="CLU_214666_0_0_1"/>
<dbReference type="GO" id="GO:0003823">
    <property type="term" value="F:antigen binding"/>
    <property type="evidence" value="ECO:0000318"/>
    <property type="project" value="GO_Central"/>
</dbReference>
<keyword evidence="8" id="KW-1015">Disulfide bond</keyword>
<dbReference type="PANTHER" id="PTHR23266">
    <property type="entry name" value="IMMUNOGLOBULIN HEAVY CHAIN"/>
    <property type="match status" value="1"/>
</dbReference>
<dbReference type="SUPFAM" id="SSF48726">
    <property type="entry name" value="Immunoglobulin"/>
    <property type="match status" value="1"/>
</dbReference>
<dbReference type="InterPro" id="IPR036179">
    <property type="entry name" value="Ig-like_dom_sf"/>
</dbReference>
<feature type="domain" description="Immunoglobulin V-set" evidence="11">
    <location>
        <begin position="17"/>
        <end position="88"/>
    </location>
</feature>
<protein>
    <recommendedName>
        <fullName evidence="11">Immunoglobulin V-set domain-containing protein</fullName>
    </recommendedName>
</protein>
<evidence type="ECO:0000256" key="7">
    <source>
        <dbReference type="ARBA" id="ARBA00023136"/>
    </source>
</evidence>
<dbReference type="GO" id="GO:0005886">
    <property type="term" value="C:plasma membrane"/>
    <property type="evidence" value="ECO:0007669"/>
    <property type="project" value="UniProtKB-SubCell"/>
</dbReference>
<keyword evidence="6" id="KW-1064">Adaptive immunity</keyword>
<evidence type="ECO:0000313" key="13">
    <source>
        <dbReference type="Proteomes" id="UP000001519"/>
    </source>
</evidence>
<dbReference type="GeneTree" id="ENSGT00950000183013"/>
<dbReference type="OMA" id="NDNTHYA"/>
<reference evidence="12 13" key="2">
    <citation type="journal article" date="2012" name="Nature">
        <title>Insights into hominid evolution from the gorilla genome sequence.</title>
        <authorList>
            <person name="Scally A."/>
            <person name="Dutheil J.Y."/>
            <person name="Hillier L.W."/>
            <person name="Jordan G.E."/>
            <person name="Goodhead I."/>
            <person name="Herrero J."/>
            <person name="Hobolth A."/>
            <person name="Lappalainen T."/>
            <person name="Mailund T."/>
            <person name="Marques-Bonet T."/>
            <person name="McCarthy S."/>
            <person name="Montgomery S.H."/>
            <person name="Schwalie P.C."/>
            <person name="Tang Y.A."/>
            <person name="Ward M.C."/>
            <person name="Xue Y."/>
            <person name="Yngvadottir B."/>
            <person name="Alkan C."/>
            <person name="Andersen L.N."/>
            <person name="Ayub Q."/>
            <person name="Ball E.V."/>
            <person name="Beal K."/>
            <person name="Bradley B.J."/>
            <person name="Chen Y."/>
            <person name="Clee C.M."/>
            <person name="Fitzgerald S."/>
            <person name="Graves T.A."/>
            <person name="Gu Y."/>
            <person name="Heath P."/>
            <person name="Heger A."/>
            <person name="Karakoc E."/>
            <person name="Kolb-Kokocinski A."/>
            <person name="Laird G.K."/>
            <person name="Lunter G."/>
            <person name="Meader S."/>
            <person name="Mort M."/>
            <person name="Mullikin J.C."/>
            <person name="Munch K."/>
            <person name="O'Connor T.D."/>
            <person name="Phillips A.D."/>
            <person name="Prado-Martinez J."/>
            <person name="Rogers A.S."/>
            <person name="Sajjadian S."/>
            <person name="Schmidt D."/>
            <person name="Shaw K."/>
            <person name="Simpson J.T."/>
            <person name="Stenson P.D."/>
            <person name="Turner D.J."/>
            <person name="Vigilant L."/>
            <person name="Vilella A.J."/>
            <person name="Whitener W."/>
            <person name="Zhu B."/>
            <person name="Cooper D.N."/>
            <person name="de Jong P."/>
            <person name="Dermitzakis E.T."/>
            <person name="Eichler E.E."/>
            <person name="Flicek P."/>
            <person name="Goldman N."/>
            <person name="Mundy N.I."/>
            <person name="Ning Z."/>
            <person name="Odom D.T."/>
            <person name="Ponting C.P."/>
            <person name="Quail M.A."/>
            <person name="Ryder O.A."/>
            <person name="Searle S.M."/>
            <person name="Warren W.C."/>
            <person name="Wilson R.K."/>
            <person name="Schierup M.H."/>
            <person name="Rogers J."/>
            <person name="Tyler-Smith C."/>
            <person name="Durbin R."/>
        </authorList>
    </citation>
    <scope>NUCLEOTIDE SEQUENCE [LARGE SCALE GENOMIC DNA]</scope>
</reference>
<sequence length="91" mass="10554">QVQLLQPMAEVKKPGSSVKVSCQASRYTFTKYFTQRWMGCINPYNDNTHYAQTFRGRVTITSDRSMSTAYMELSSLRSEDMVVYYCVRDTV</sequence>
<dbReference type="SMART" id="SM00406">
    <property type="entry name" value="IGv"/>
    <property type="match status" value="1"/>
</dbReference>
<dbReference type="InterPro" id="IPR050199">
    <property type="entry name" value="IgHV"/>
</dbReference>
<reference evidence="12" key="3">
    <citation type="submission" date="2025-08" db="UniProtKB">
        <authorList>
            <consortium name="Ensembl"/>
        </authorList>
    </citation>
    <scope>IDENTIFICATION</scope>
</reference>
<dbReference type="AlphaFoldDB" id="G3SHX6"/>
<dbReference type="InParanoid" id="G3SHX6"/>
<evidence type="ECO:0000256" key="8">
    <source>
        <dbReference type="ARBA" id="ARBA00023157"/>
    </source>
</evidence>
<evidence type="ECO:0000256" key="9">
    <source>
        <dbReference type="ARBA" id="ARBA00023319"/>
    </source>
</evidence>
<evidence type="ECO:0000259" key="11">
    <source>
        <dbReference type="SMART" id="SM00406"/>
    </source>
</evidence>
<comment type="subcellular location">
    <subcellularLocation>
        <location evidence="1">Cell membrane</location>
    </subcellularLocation>
    <subcellularLocation>
        <location evidence="2">Secreted</location>
    </subcellularLocation>
</comment>
<dbReference type="Ensembl" id="ENSGGOT00000031803.2">
    <property type="protein sequence ID" value="ENSGGOP00000027716.2"/>
    <property type="gene ID" value="ENSGGOG00000023122.2"/>
</dbReference>
<name>G3SHX6_GORGO</name>
<dbReference type="GO" id="GO:0016064">
    <property type="term" value="P:immunoglobulin mediated immune response"/>
    <property type="evidence" value="ECO:0000318"/>
    <property type="project" value="GO_Central"/>
</dbReference>
<dbReference type="EMBL" id="CABD030100575">
    <property type="status" value="NOT_ANNOTATED_CDS"/>
    <property type="molecule type" value="Genomic_DNA"/>
</dbReference>
<keyword evidence="10" id="KW-1280">Immunoglobulin</keyword>
<keyword evidence="13" id="KW-1185">Reference proteome</keyword>
<evidence type="ECO:0000256" key="10">
    <source>
        <dbReference type="ARBA" id="ARBA00043265"/>
    </source>
</evidence>
<dbReference type="Gene3D" id="2.60.40.10">
    <property type="entry name" value="Immunoglobulins"/>
    <property type="match status" value="1"/>
</dbReference>
<evidence type="ECO:0000256" key="1">
    <source>
        <dbReference type="ARBA" id="ARBA00004236"/>
    </source>
</evidence>
<proteinExistence type="predicted"/>
<keyword evidence="4" id="KW-0964">Secreted</keyword>
<dbReference type="GO" id="GO:0005576">
    <property type="term" value="C:extracellular region"/>
    <property type="evidence" value="ECO:0007669"/>
    <property type="project" value="UniProtKB-SubCell"/>
</dbReference>
<organism evidence="12 13">
    <name type="scientific">Gorilla gorilla gorilla</name>
    <name type="common">Western lowland gorilla</name>
    <dbReference type="NCBI Taxonomy" id="9595"/>
    <lineage>
        <taxon>Eukaryota</taxon>
        <taxon>Metazoa</taxon>
        <taxon>Chordata</taxon>
        <taxon>Craniata</taxon>
        <taxon>Vertebrata</taxon>
        <taxon>Euteleostomi</taxon>
        <taxon>Mammalia</taxon>
        <taxon>Eutheria</taxon>
        <taxon>Euarchontoglires</taxon>
        <taxon>Primates</taxon>
        <taxon>Haplorrhini</taxon>
        <taxon>Catarrhini</taxon>
        <taxon>Hominidae</taxon>
        <taxon>Gorilla</taxon>
    </lineage>
</organism>
<reference evidence="13" key="1">
    <citation type="submission" date="2011-05" db="EMBL/GenBank/DDBJ databases">
        <title>Insights into the evolution of the great apes provided by the gorilla genome.</title>
        <authorList>
            <person name="Scally A."/>
        </authorList>
    </citation>
    <scope>NUCLEOTIDE SEQUENCE [LARGE SCALE GENOMIC DNA]</scope>
</reference>
<accession>G3SHX6</accession>
<evidence type="ECO:0000256" key="3">
    <source>
        <dbReference type="ARBA" id="ARBA00022475"/>
    </source>
</evidence>
<evidence type="ECO:0000313" key="12">
    <source>
        <dbReference type="Ensembl" id="ENSGGOP00000027716.2"/>
    </source>
</evidence>
<evidence type="ECO:0000256" key="5">
    <source>
        <dbReference type="ARBA" id="ARBA00022859"/>
    </source>
</evidence>
<dbReference type="GO" id="GO:0019814">
    <property type="term" value="C:immunoglobulin complex"/>
    <property type="evidence" value="ECO:0007669"/>
    <property type="project" value="UniProtKB-KW"/>
</dbReference>
<keyword evidence="7" id="KW-0472">Membrane</keyword>
<dbReference type="InterPro" id="IPR013783">
    <property type="entry name" value="Ig-like_fold"/>
</dbReference>
<keyword evidence="5" id="KW-0391">Immunity</keyword>
<evidence type="ECO:0000256" key="2">
    <source>
        <dbReference type="ARBA" id="ARBA00004613"/>
    </source>
</evidence>
<evidence type="ECO:0000256" key="6">
    <source>
        <dbReference type="ARBA" id="ARBA00023130"/>
    </source>
</evidence>
<evidence type="ECO:0000256" key="4">
    <source>
        <dbReference type="ARBA" id="ARBA00022525"/>
    </source>
</evidence>
<dbReference type="Bgee" id="ENSGGOG00000023122">
    <property type="expression patterns" value="Expressed in liver and 4 other cell types or tissues"/>
</dbReference>
<dbReference type="Proteomes" id="UP000001519">
    <property type="component" value="Chromosome 16"/>
</dbReference>
<keyword evidence="3" id="KW-1003">Cell membrane</keyword>
<dbReference type="InterPro" id="IPR013106">
    <property type="entry name" value="Ig_V-set"/>
</dbReference>
<keyword evidence="9" id="KW-0393">Immunoglobulin domain</keyword>
<dbReference type="STRING" id="9593.ENSGGOP00000027716"/>